<dbReference type="SUPFAM" id="SSF53448">
    <property type="entry name" value="Nucleotide-diphospho-sugar transferases"/>
    <property type="match status" value="1"/>
</dbReference>
<proteinExistence type="inferred from homology"/>
<dbReference type="Pfam" id="PF04488">
    <property type="entry name" value="Gly_transf_sug"/>
    <property type="match status" value="1"/>
</dbReference>
<protein>
    <submittedName>
        <fullName evidence="7">Alpha4GT2</fullName>
    </submittedName>
</protein>
<evidence type="ECO:0000256" key="3">
    <source>
        <dbReference type="ARBA" id="ARBA00022676"/>
    </source>
</evidence>
<comment type="subcellular location">
    <subcellularLocation>
        <location evidence="1">Golgi apparatus membrane</location>
        <topology evidence="1">Single-pass type II membrane protein</topology>
    </subcellularLocation>
</comment>
<keyword evidence="4" id="KW-0808">Transferase</keyword>
<accession>A0A0P5WRM5</accession>
<dbReference type="InterPro" id="IPR051981">
    <property type="entry name" value="Glycosyltransf_32"/>
</dbReference>
<dbReference type="PANTHER" id="PTHR12042">
    <property type="entry name" value="LACTOSYLCERAMIDE 4-ALPHA-GALACTOSYLTRANSFERASE ALPHA- 1,4-GALACTOSYLTRANSFERASE"/>
    <property type="match status" value="1"/>
</dbReference>
<dbReference type="InterPro" id="IPR007652">
    <property type="entry name" value="A1-4-GlycosylTfrase_dom"/>
</dbReference>
<reference evidence="7 8" key="1">
    <citation type="submission" date="2016-03" db="EMBL/GenBank/DDBJ databases">
        <title>EvidentialGene: Evidence-directed Construction of Genes on Genomes.</title>
        <authorList>
            <person name="Gilbert D.G."/>
            <person name="Choi J.-H."/>
            <person name="Mockaitis K."/>
            <person name="Colbourne J."/>
            <person name="Pfrender M."/>
        </authorList>
    </citation>
    <scope>NUCLEOTIDE SEQUENCE [LARGE SCALE GENOMIC DNA]</scope>
    <source>
        <strain evidence="7 8">Xinb3</strain>
        <tissue evidence="7">Complete organism</tissue>
    </source>
</reference>
<dbReference type="Gene3D" id="3.90.550.20">
    <property type="match status" value="1"/>
</dbReference>
<keyword evidence="8" id="KW-1185">Reference proteome</keyword>
<dbReference type="STRING" id="35525.A0A0P5WRM5"/>
<comment type="caution">
    <text evidence="7">The sequence shown here is derived from an EMBL/GenBank/DDBJ whole genome shotgun (WGS) entry which is preliminary data.</text>
</comment>
<keyword evidence="5" id="KW-0333">Golgi apparatus</keyword>
<dbReference type="EMBL" id="LRGB01002929">
    <property type="protein sequence ID" value="KZS05435.1"/>
    <property type="molecule type" value="Genomic_DNA"/>
</dbReference>
<dbReference type="GO" id="GO:0006688">
    <property type="term" value="P:glycosphingolipid biosynthetic process"/>
    <property type="evidence" value="ECO:0007669"/>
    <property type="project" value="TreeGrafter"/>
</dbReference>
<organism evidence="7 8">
    <name type="scientific">Daphnia magna</name>
    <dbReference type="NCBI Taxonomy" id="35525"/>
    <lineage>
        <taxon>Eukaryota</taxon>
        <taxon>Metazoa</taxon>
        <taxon>Ecdysozoa</taxon>
        <taxon>Arthropoda</taxon>
        <taxon>Crustacea</taxon>
        <taxon>Branchiopoda</taxon>
        <taxon>Diplostraca</taxon>
        <taxon>Cladocera</taxon>
        <taxon>Anomopoda</taxon>
        <taxon>Daphniidae</taxon>
        <taxon>Daphnia</taxon>
    </lineage>
</organism>
<evidence type="ECO:0000256" key="6">
    <source>
        <dbReference type="ARBA" id="ARBA00023136"/>
    </source>
</evidence>
<dbReference type="InterPro" id="IPR007577">
    <property type="entry name" value="GlycoTrfase_DXD_sugar-bd_CS"/>
</dbReference>
<dbReference type="PANTHER" id="PTHR12042:SF21">
    <property type="entry name" value="ALPHA1,4-GALACTOSYLTRANSFERASE 1-RELATED"/>
    <property type="match status" value="1"/>
</dbReference>
<dbReference type="GO" id="GO:0000139">
    <property type="term" value="C:Golgi membrane"/>
    <property type="evidence" value="ECO:0007669"/>
    <property type="project" value="UniProtKB-SubCell"/>
</dbReference>
<name>A0A0P5WRM5_9CRUS</name>
<gene>
    <name evidence="7" type="ORF">APZ42_031375</name>
</gene>
<keyword evidence="3" id="KW-0328">Glycosyltransferase</keyword>
<dbReference type="Pfam" id="PF04572">
    <property type="entry name" value="Gb3_synth"/>
    <property type="match status" value="1"/>
</dbReference>
<dbReference type="GO" id="GO:0016758">
    <property type="term" value="F:hexosyltransferase activity"/>
    <property type="evidence" value="ECO:0007669"/>
    <property type="project" value="TreeGrafter"/>
</dbReference>
<dbReference type="AlphaFoldDB" id="A0A0P5WRM5"/>
<dbReference type="InterPro" id="IPR029044">
    <property type="entry name" value="Nucleotide-diphossugar_trans"/>
</dbReference>
<evidence type="ECO:0000256" key="5">
    <source>
        <dbReference type="ARBA" id="ARBA00023034"/>
    </source>
</evidence>
<evidence type="ECO:0000256" key="4">
    <source>
        <dbReference type="ARBA" id="ARBA00022679"/>
    </source>
</evidence>
<dbReference type="Proteomes" id="UP000076858">
    <property type="component" value="Unassembled WGS sequence"/>
</dbReference>
<evidence type="ECO:0000256" key="2">
    <source>
        <dbReference type="ARBA" id="ARBA00009003"/>
    </source>
</evidence>
<dbReference type="OrthoDB" id="6351634at2759"/>
<evidence type="ECO:0000256" key="1">
    <source>
        <dbReference type="ARBA" id="ARBA00004323"/>
    </source>
</evidence>
<keyword evidence="6" id="KW-0472">Membrane</keyword>
<comment type="similarity">
    <text evidence="2">Belongs to the glycosyltransferase 32 family.</text>
</comment>
<evidence type="ECO:0000313" key="7">
    <source>
        <dbReference type="EMBL" id="KZS05435.1"/>
    </source>
</evidence>
<sequence>MESKDIATGHPKSCWRSNSWKRIWLKRRANINYERSFLLIFGSAGLVIIVYNILIASPIPICLIPDDLTTVSPSESPRELKHNYDFLSEGDKAFFWETGGNQTLNIRQACAVESLALHNPSVTVYMLFSQERVNSSSITLRTLTENYKNIRIIGINMNNFMTGSALEHWYKFTDWRKGPFNVSHFSDALRFATLSKYGGYYFDLDLIHLQPVTHYRNFFATEDGIIVSAGAIHADYGHPIMQLAISDFVVNYRADVWGHNGPALLGRVITKWCAVPKLREATYLRCRGFSVLPNASFYPVHYPRWREFFHQRAPNDTMTPDWLTTEVIGVHIWNKISYGEPVYRNSTQYYTQLARTHCPAIFSIAPDVF</sequence>
<evidence type="ECO:0000313" key="8">
    <source>
        <dbReference type="Proteomes" id="UP000076858"/>
    </source>
</evidence>